<sequence length="157" mass="17148">EVLFLPPRPEDALLGADRRMEVEAALSLRGEARQLAKGRLASVERLLDLPPEQGDNQAERLYRALLGLVSQSPRALLLDEPTARVGPDARRWINRALLRLRAEGLVVVVATHDPELVRLADEVSIIADGHVLPGSLRQAIVDGILRAPELGRALDLA</sequence>
<comment type="caution">
    <text evidence="1">The sequence shown here is derived from an EMBL/GenBank/DDBJ whole genome shotgun (WGS) entry which is preliminary data.</text>
</comment>
<dbReference type="SUPFAM" id="SSF52540">
    <property type="entry name" value="P-loop containing nucleoside triphosphate hydrolases"/>
    <property type="match status" value="1"/>
</dbReference>
<organism evidence="1">
    <name type="scientific">mine drainage metagenome</name>
    <dbReference type="NCBI Taxonomy" id="410659"/>
    <lineage>
        <taxon>unclassified sequences</taxon>
        <taxon>metagenomes</taxon>
        <taxon>ecological metagenomes</taxon>
    </lineage>
</organism>
<feature type="non-terminal residue" evidence="1">
    <location>
        <position position="1"/>
    </location>
</feature>
<accession>T0Y4F6</accession>
<reference evidence="1" key="2">
    <citation type="journal article" date="2014" name="ISME J.">
        <title>Microbial stratification in low pH oxic and suboxic macroscopic growths along an acid mine drainage.</title>
        <authorList>
            <person name="Mendez-Garcia C."/>
            <person name="Mesa V."/>
            <person name="Sprenger R.R."/>
            <person name="Richter M."/>
            <person name="Diez M.S."/>
            <person name="Solano J."/>
            <person name="Bargiela R."/>
            <person name="Golyshina O.V."/>
            <person name="Manteca A."/>
            <person name="Ramos J.L."/>
            <person name="Gallego J.R."/>
            <person name="Llorente I."/>
            <person name="Martins Dos Santos V.A."/>
            <person name="Jensen O.N."/>
            <person name="Pelaez A.I."/>
            <person name="Sanchez J."/>
            <person name="Ferrer M."/>
        </authorList>
    </citation>
    <scope>NUCLEOTIDE SEQUENCE</scope>
</reference>
<evidence type="ECO:0000313" key="1">
    <source>
        <dbReference type="EMBL" id="EQD26802.1"/>
    </source>
</evidence>
<proteinExistence type="predicted"/>
<dbReference type="EMBL" id="AUZX01016086">
    <property type="protein sequence ID" value="EQD26802.1"/>
    <property type="molecule type" value="Genomic_DNA"/>
</dbReference>
<dbReference type="InterPro" id="IPR027417">
    <property type="entry name" value="P-loop_NTPase"/>
</dbReference>
<gene>
    <name evidence="1" type="ORF">B1A_21764</name>
</gene>
<feature type="non-terminal residue" evidence="1">
    <location>
        <position position="157"/>
    </location>
</feature>
<dbReference type="AlphaFoldDB" id="T0Y4F6"/>
<protein>
    <submittedName>
        <fullName evidence="1">ABC superfamily ATP binding cassette transporter, ABC protein</fullName>
    </submittedName>
</protein>
<dbReference type="Gene3D" id="3.40.50.300">
    <property type="entry name" value="P-loop containing nucleotide triphosphate hydrolases"/>
    <property type="match status" value="1"/>
</dbReference>
<reference evidence="1" key="1">
    <citation type="submission" date="2013-08" db="EMBL/GenBank/DDBJ databases">
        <authorList>
            <person name="Mendez C."/>
            <person name="Richter M."/>
            <person name="Ferrer M."/>
            <person name="Sanchez J."/>
        </authorList>
    </citation>
    <scope>NUCLEOTIDE SEQUENCE</scope>
</reference>
<name>T0Y4F6_9ZZZZ</name>